<protein>
    <submittedName>
        <fullName evidence="2">Uncharacterized protein</fullName>
    </submittedName>
</protein>
<keyword evidence="1" id="KW-0812">Transmembrane</keyword>
<evidence type="ECO:0000256" key="1">
    <source>
        <dbReference type="SAM" id="Phobius"/>
    </source>
</evidence>
<reference evidence="3" key="1">
    <citation type="submission" date="2016-10" db="EMBL/GenBank/DDBJ databases">
        <authorList>
            <person name="Varghese N."/>
            <person name="Submissions S."/>
        </authorList>
    </citation>
    <scope>NUCLEOTIDE SEQUENCE [LARGE SCALE GENOMIC DNA]</scope>
    <source>
        <strain evidence="3">CGMCC 1.9230</strain>
    </source>
</reference>
<dbReference type="AlphaFoldDB" id="A0A1H5YQA0"/>
<evidence type="ECO:0000313" key="3">
    <source>
        <dbReference type="Proteomes" id="UP000236737"/>
    </source>
</evidence>
<keyword evidence="1" id="KW-0472">Membrane</keyword>
<dbReference type="EMBL" id="FNVP01000008">
    <property type="protein sequence ID" value="SEG26273.1"/>
    <property type="molecule type" value="Genomic_DNA"/>
</dbReference>
<gene>
    <name evidence="2" type="ORF">SAMN04488130_108119</name>
</gene>
<sequence length="72" mass="7813">MQLKNLGIAMVIIGIVMMAYTGFNYVTTEKVVDFGPIQVNKEVNHPINWSPIVGIVLAVGGIVLIVSSKKKD</sequence>
<organism evidence="2 3">
    <name type="scientific">Flavobacterium urumqiense</name>
    <dbReference type="NCBI Taxonomy" id="935224"/>
    <lineage>
        <taxon>Bacteria</taxon>
        <taxon>Pseudomonadati</taxon>
        <taxon>Bacteroidota</taxon>
        <taxon>Flavobacteriia</taxon>
        <taxon>Flavobacteriales</taxon>
        <taxon>Flavobacteriaceae</taxon>
        <taxon>Flavobacterium</taxon>
    </lineage>
</organism>
<dbReference type="Proteomes" id="UP000236737">
    <property type="component" value="Unassembled WGS sequence"/>
</dbReference>
<feature type="transmembrane region" description="Helical" evidence="1">
    <location>
        <begin position="7"/>
        <end position="27"/>
    </location>
</feature>
<feature type="transmembrane region" description="Helical" evidence="1">
    <location>
        <begin position="47"/>
        <end position="66"/>
    </location>
</feature>
<proteinExistence type="predicted"/>
<evidence type="ECO:0000313" key="2">
    <source>
        <dbReference type="EMBL" id="SEG26273.1"/>
    </source>
</evidence>
<dbReference type="OrthoDB" id="1375121at2"/>
<name>A0A1H5YQA0_9FLAO</name>
<keyword evidence="3" id="KW-1185">Reference proteome</keyword>
<accession>A0A1H5YQA0</accession>
<keyword evidence="1" id="KW-1133">Transmembrane helix</keyword>